<reference evidence="2" key="1">
    <citation type="submission" date="2017-01" db="EMBL/GenBank/DDBJ databases">
        <title>Comparative genomics of anhydrobiosis in the tardigrade Hypsibius dujardini.</title>
        <authorList>
            <person name="Yoshida Y."/>
            <person name="Koutsovoulos G."/>
            <person name="Laetsch D."/>
            <person name="Stevens L."/>
            <person name="Kumar S."/>
            <person name="Horikawa D."/>
            <person name="Ishino K."/>
            <person name="Komine S."/>
            <person name="Tomita M."/>
            <person name="Blaxter M."/>
            <person name="Arakawa K."/>
        </authorList>
    </citation>
    <scope>NUCLEOTIDE SEQUENCE [LARGE SCALE GENOMIC DNA]</scope>
    <source>
        <strain evidence="2">Z151</strain>
    </source>
</reference>
<dbReference type="EMBL" id="MTYJ01000122">
    <property type="protein sequence ID" value="OQV13494.1"/>
    <property type="molecule type" value="Genomic_DNA"/>
</dbReference>
<organism evidence="1 2">
    <name type="scientific">Hypsibius exemplaris</name>
    <name type="common">Freshwater tardigrade</name>
    <dbReference type="NCBI Taxonomy" id="2072580"/>
    <lineage>
        <taxon>Eukaryota</taxon>
        <taxon>Metazoa</taxon>
        <taxon>Ecdysozoa</taxon>
        <taxon>Tardigrada</taxon>
        <taxon>Eutardigrada</taxon>
        <taxon>Parachela</taxon>
        <taxon>Hypsibioidea</taxon>
        <taxon>Hypsibiidae</taxon>
        <taxon>Hypsibius</taxon>
    </lineage>
</organism>
<comment type="caution">
    <text evidence="1">The sequence shown here is derived from an EMBL/GenBank/DDBJ whole genome shotgun (WGS) entry which is preliminary data.</text>
</comment>
<dbReference type="Proteomes" id="UP000192578">
    <property type="component" value="Unassembled WGS sequence"/>
</dbReference>
<name>A0A1W0WE57_HYPEX</name>
<sequence length="78" mass="8818">MGMPSDQWSGWERTMCDLLEKYSGNDDRVIIFRNGTPAQLVEWDWGADFSVFFWDTSHSSRGNLERIPCSVGIGGATE</sequence>
<evidence type="ECO:0000313" key="1">
    <source>
        <dbReference type="EMBL" id="OQV13494.1"/>
    </source>
</evidence>
<accession>A0A1W0WE57</accession>
<gene>
    <name evidence="1" type="ORF">BV898_12242</name>
</gene>
<proteinExistence type="predicted"/>
<dbReference type="AlphaFoldDB" id="A0A1W0WE57"/>
<evidence type="ECO:0000313" key="2">
    <source>
        <dbReference type="Proteomes" id="UP000192578"/>
    </source>
</evidence>
<keyword evidence="2" id="KW-1185">Reference proteome</keyword>
<protein>
    <submittedName>
        <fullName evidence="1">Uncharacterized protein</fullName>
    </submittedName>
</protein>